<keyword evidence="7" id="KW-0406">Ion transport</keyword>
<evidence type="ECO:0000256" key="6">
    <source>
        <dbReference type="ARBA" id="ARBA00022989"/>
    </source>
</evidence>
<evidence type="ECO:0000256" key="1">
    <source>
        <dbReference type="ARBA" id="ARBA00004651"/>
    </source>
</evidence>
<dbReference type="OrthoDB" id="9810860at2"/>
<keyword evidence="2" id="KW-0813">Transport</keyword>
<accession>A0A3A8AHP0</accession>
<evidence type="ECO:0000256" key="8">
    <source>
        <dbReference type="ARBA" id="ARBA00023136"/>
    </source>
</evidence>
<feature type="transmembrane region" description="Helical" evidence="9">
    <location>
        <begin position="190"/>
        <end position="212"/>
    </location>
</feature>
<keyword evidence="6 9" id="KW-1133">Transmembrane helix</keyword>
<evidence type="ECO:0000256" key="5">
    <source>
        <dbReference type="ARBA" id="ARBA00022692"/>
    </source>
</evidence>
<keyword evidence="8 9" id="KW-0472">Membrane</keyword>
<dbReference type="InterPro" id="IPR006153">
    <property type="entry name" value="Cation/H_exchanger_TM"/>
</dbReference>
<dbReference type="EMBL" id="QFWV02000001">
    <property type="protein sequence ID" value="RKF08599.1"/>
    <property type="molecule type" value="Genomic_DNA"/>
</dbReference>
<proteinExistence type="predicted"/>
<dbReference type="PANTHER" id="PTHR32507:SF8">
    <property type="entry name" value="CNH1P"/>
    <property type="match status" value="1"/>
</dbReference>
<feature type="transmembrane region" description="Helical" evidence="9">
    <location>
        <begin position="59"/>
        <end position="77"/>
    </location>
</feature>
<feature type="transmembrane region" description="Helical" evidence="9">
    <location>
        <begin position="118"/>
        <end position="141"/>
    </location>
</feature>
<feature type="transmembrane region" description="Helical" evidence="9">
    <location>
        <begin position="232"/>
        <end position="263"/>
    </location>
</feature>
<comment type="subcellular location">
    <subcellularLocation>
        <location evidence="1">Cell membrane</location>
        <topology evidence="1">Multi-pass membrane protein</topology>
    </subcellularLocation>
</comment>
<evidence type="ECO:0000256" key="7">
    <source>
        <dbReference type="ARBA" id="ARBA00023065"/>
    </source>
</evidence>
<evidence type="ECO:0000256" key="4">
    <source>
        <dbReference type="ARBA" id="ARBA00022475"/>
    </source>
</evidence>
<feature type="transmembrane region" description="Helical" evidence="9">
    <location>
        <begin position="340"/>
        <end position="359"/>
    </location>
</feature>
<evidence type="ECO:0000313" key="12">
    <source>
        <dbReference type="Proteomes" id="UP000246132"/>
    </source>
</evidence>
<dbReference type="Gene3D" id="1.20.1530.20">
    <property type="match status" value="1"/>
</dbReference>
<keyword evidence="4" id="KW-1003">Cell membrane</keyword>
<dbReference type="Proteomes" id="UP000246132">
    <property type="component" value="Unassembled WGS sequence"/>
</dbReference>
<reference evidence="11 12" key="1">
    <citation type="journal article" date="2018" name="Int. J. Syst. Bacteriol.">
        <title>Oceaniradius stylonemae gen. nov., sp. nov., isolated from a red alga, Stylonema cornu-cervi.</title>
        <authorList>
            <person name="Jeong S."/>
        </authorList>
    </citation>
    <scope>NUCLEOTIDE SEQUENCE [LARGE SCALE GENOMIC DNA]</scope>
    <source>
        <strain evidence="11 12">StC1</strain>
    </source>
</reference>
<dbReference type="PANTHER" id="PTHR32507">
    <property type="entry name" value="NA(+)/H(+) ANTIPORTER 1"/>
    <property type="match status" value="1"/>
</dbReference>
<evidence type="ECO:0000256" key="2">
    <source>
        <dbReference type="ARBA" id="ARBA00022448"/>
    </source>
</evidence>
<feature type="transmembrane region" description="Helical" evidence="9">
    <location>
        <begin position="314"/>
        <end position="334"/>
    </location>
</feature>
<feature type="transmembrane region" description="Helical" evidence="9">
    <location>
        <begin position="28"/>
        <end position="47"/>
    </location>
</feature>
<keyword evidence="3" id="KW-0050">Antiport</keyword>
<feature type="transmembrane region" description="Helical" evidence="9">
    <location>
        <begin position="283"/>
        <end position="302"/>
    </location>
</feature>
<feature type="transmembrane region" description="Helical" evidence="9">
    <location>
        <begin position="89"/>
        <end position="112"/>
    </location>
</feature>
<dbReference type="GO" id="GO:1902600">
    <property type="term" value="P:proton transmembrane transport"/>
    <property type="evidence" value="ECO:0007669"/>
    <property type="project" value="InterPro"/>
</dbReference>
<evidence type="ECO:0000259" key="10">
    <source>
        <dbReference type="Pfam" id="PF00999"/>
    </source>
</evidence>
<name>A0A3A8AHP0_9HYPH</name>
<evidence type="ECO:0000313" key="11">
    <source>
        <dbReference type="EMBL" id="RKF08599.1"/>
    </source>
</evidence>
<organism evidence="11 12">
    <name type="scientific">Oceaniradius stylonematis</name>
    <dbReference type="NCBI Taxonomy" id="2184161"/>
    <lineage>
        <taxon>Bacteria</taxon>
        <taxon>Pseudomonadati</taxon>
        <taxon>Pseudomonadota</taxon>
        <taxon>Alphaproteobacteria</taxon>
        <taxon>Hyphomicrobiales</taxon>
        <taxon>Ahrensiaceae</taxon>
        <taxon>Oceaniradius</taxon>
    </lineage>
</organism>
<keyword evidence="12" id="KW-1185">Reference proteome</keyword>
<dbReference type="GO" id="GO:0015297">
    <property type="term" value="F:antiporter activity"/>
    <property type="evidence" value="ECO:0007669"/>
    <property type="project" value="UniProtKB-KW"/>
</dbReference>
<feature type="domain" description="Cation/H+ exchanger transmembrane" evidence="10">
    <location>
        <begin position="11"/>
        <end position="394"/>
    </location>
</feature>
<evidence type="ECO:0000256" key="9">
    <source>
        <dbReference type="SAM" id="Phobius"/>
    </source>
</evidence>
<gene>
    <name evidence="11" type="ORF">DEM25_001015</name>
</gene>
<dbReference type="GO" id="GO:0005886">
    <property type="term" value="C:plasma membrane"/>
    <property type="evidence" value="ECO:0007669"/>
    <property type="project" value="UniProtKB-SubCell"/>
</dbReference>
<dbReference type="RefSeq" id="WP_109766759.1">
    <property type="nucleotide sequence ID" value="NZ_CP159474.1"/>
</dbReference>
<dbReference type="InterPro" id="IPR038770">
    <property type="entry name" value="Na+/solute_symporter_sf"/>
</dbReference>
<feature type="transmembrane region" description="Helical" evidence="9">
    <location>
        <begin position="162"/>
        <end position="184"/>
    </location>
</feature>
<protein>
    <submittedName>
        <fullName evidence="11">Sodium:proton antiporter</fullName>
    </submittedName>
</protein>
<dbReference type="AlphaFoldDB" id="A0A3A8AHP0"/>
<feature type="transmembrane region" description="Helical" evidence="9">
    <location>
        <begin position="371"/>
        <end position="389"/>
    </location>
</feature>
<comment type="caution">
    <text evidence="11">The sequence shown here is derived from an EMBL/GenBank/DDBJ whole genome shotgun (WGS) entry which is preliminary data.</text>
</comment>
<feature type="transmembrane region" description="Helical" evidence="9">
    <location>
        <begin position="6"/>
        <end position="21"/>
    </location>
</feature>
<dbReference type="Pfam" id="PF00999">
    <property type="entry name" value="Na_H_Exchanger"/>
    <property type="match status" value="1"/>
</dbReference>
<evidence type="ECO:0000256" key="3">
    <source>
        <dbReference type="ARBA" id="ARBA00022449"/>
    </source>
</evidence>
<sequence length="405" mass="42271">MLSPATILIVLAFAAAYALLSRRIEASIVTLPMIFTALGLAIGSAGLDMVPEQIDQDAIHLIAEITLILLLFSDASGVRRQDLAGNAAIPARMLLIGMGMAIVLGTLVARWVSPDQPWTLALLVAAILTPTDAALGQGVLTNSKVPKRIGQSINVESGLNDGLALPVVLVAAILAADGMASHAGAVPDNIALFALGQVTLGPLAGLVIGFGAAKLLDLAVDRNATTTVAQGLYFLAVAFFSFFAAEAVGGNGFIAAFVGGFVFGNTLRAPSLFIREFMEGEGQLLTLLTFLIFGAVLAPVGLEHATWQTATLSVLFLTVVRMLPIWLCLAGTGLSTYEKLFLGWFGPRGLASILFALLVLERFDIPGGEELVACVVLTVLMSIVLHGLTATPLSNRFARTAAPAR</sequence>
<keyword evidence="5 9" id="KW-0812">Transmembrane</keyword>